<evidence type="ECO:0000313" key="8">
    <source>
        <dbReference type="Proteomes" id="UP000694559"/>
    </source>
</evidence>
<keyword evidence="2" id="KW-1133">Transmembrane helix</keyword>
<proteinExistence type="predicted"/>
<evidence type="ECO:0000259" key="3">
    <source>
        <dbReference type="Pfam" id="PF00085"/>
    </source>
</evidence>
<protein>
    <submittedName>
        <fullName evidence="7">Thioredoxin domain containing 16</fullName>
    </submittedName>
</protein>
<keyword evidence="2" id="KW-0812">Transmembrane</keyword>
<dbReference type="InterPro" id="IPR057642">
    <property type="entry name" value="TXNDC16_2nd"/>
</dbReference>
<dbReference type="GeneTree" id="ENSGT00390000006080"/>
<feature type="domain" description="TXNDC16 N-terminal" evidence="4">
    <location>
        <begin position="32"/>
        <end position="134"/>
    </location>
</feature>
<dbReference type="Proteomes" id="UP000694559">
    <property type="component" value="Unplaced"/>
</dbReference>
<organism evidence="7 8">
    <name type="scientific">Naja naja</name>
    <name type="common">Indian cobra</name>
    <dbReference type="NCBI Taxonomy" id="35670"/>
    <lineage>
        <taxon>Eukaryota</taxon>
        <taxon>Metazoa</taxon>
        <taxon>Chordata</taxon>
        <taxon>Craniata</taxon>
        <taxon>Vertebrata</taxon>
        <taxon>Euteleostomi</taxon>
        <taxon>Lepidosauria</taxon>
        <taxon>Squamata</taxon>
        <taxon>Bifurcata</taxon>
        <taxon>Unidentata</taxon>
        <taxon>Episquamata</taxon>
        <taxon>Toxicofera</taxon>
        <taxon>Serpentes</taxon>
        <taxon>Colubroidea</taxon>
        <taxon>Elapidae</taxon>
        <taxon>Elapinae</taxon>
        <taxon>Naja</taxon>
    </lineage>
</organism>
<keyword evidence="2" id="KW-0472">Membrane</keyword>
<feature type="compositionally biased region" description="Basic and acidic residues" evidence="1">
    <location>
        <begin position="802"/>
        <end position="814"/>
    </location>
</feature>
<reference evidence="7" key="1">
    <citation type="submission" date="2025-08" db="UniProtKB">
        <authorList>
            <consortium name="Ensembl"/>
        </authorList>
    </citation>
    <scope>IDENTIFICATION</scope>
</reference>
<feature type="compositionally biased region" description="Basic and acidic residues" evidence="1">
    <location>
        <begin position="829"/>
        <end position="841"/>
    </location>
</feature>
<dbReference type="InterPro" id="IPR040090">
    <property type="entry name" value="TXNDC16"/>
</dbReference>
<dbReference type="OrthoDB" id="427280at2759"/>
<evidence type="ECO:0000313" key="7">
    <source>
        <dbReference type="Ensembl" id="ENSNNAP00000009350.1"/>
    </source>
</evidence>
<feature type="domain" description="TXNDC16 second thioredoxin-like" evidence="5">
    <location>
        <begin position="135"/>
        <end position="255"/>
    </location>
</feature>
<dbReference type="Ensembl" id="ENSNNAT00000009805.1">
    <property type="protein sequence ID" value="ENSNNAP00000009350.1"/>
    <property type="gene ID" value="ENSNNAG00000006277.1"/>
</dbReference>
<dbReference type="CDD" id="cd02961">
    <property type="entry name" value="PDI_a_family"/>
    <property type="match status" value="1"/>
</dbReference>
<dbReference type="Pfam" id="PF24510">
    <property type="entry name" value="TXNDC16_3rd"/>
    <property type="match status" value="1"/>
</dbReference>
<feature type="compositionally biased region" description="Acidic residues" evidence="1">
    <location>
        <begin position="365"/>
        <end position="391"/>
    </location>
</feature>
<dbReference type="InterPro" id="IPR057645">
    <property type="entry name" value="TXNDC16_3rd"/>
</dbReference>
<dbReference type="InterPro" id="IPR057639">
    <property type="entry name" value="TXNDC16_N"/>
</dbReference>
<feature type="domain" description="Thioredoxin" evidence="3">
    <location>
        <begin position="410"/>
        <end position="511"/>
    </location>
</feature>
<dbReference type="Pfam" id="PF13848">
    <property type="entry name" value="Thioredoxin_6"/>
    <property type="match status" value="1"/>
</dbReference>
<gene>
    <name evidence="7" type="primary">TXNDC16</name>
</gene>
<dbReference type="GO" id="GO:0005788">
    <property type="term" value="C:endoplasmic reticulum lumen"/>
    <property type="evidence" value="ECO:0007669"/>
    <property type="project" value="Ensembl"/>
</dbReference>
<dbReference type="Pfam" id="PF24508">
    <property type="entry name" value="TXNDC16_N"/>
    <property type="match status" value="1"/>
</dbReference>
<dbReference type="Pfam" id="PF00085">
    <property type="entry name" value="Thioredoxin"/>
    <property type="match status" value="1"/>
</dbReference>
<evidence type="ECO:0000259" key="5">
    <source>
        <dbReference type="Pfam" id="PF24509"/>
    </source>
</evidence>
<dbReference type="OMA" id="CRRTLMG"/>
<feature type="region of interest" description="Disordered" evidence="1">
    <location>
        <begin position="357"/>
        <end position="391"/>
    </location>
</feature>
<evidence type="ECO:0000256" key="1">
    <source>
        <dbReference type="SAM" id="MobiDB-lite"/>
    </source>
</evidence>
<sequence>MSSPQMTQWTHFFFLLIWIFCISVISGVKNMIPELSPQEYFSSLQTLKASLVYFQKDVSPSSEVFLEQLENSREALQDYGISILKINCQGGEASSYCRGHNSLGKVYLFRDRVLVRELAIDALFSLDAIVANVLFALLFNEVKYISTLMNLQHLENSLKGQSDLAFAYVQAIGTAEHRVFMEAAFVYGSIKFALTTEVAVLKSIRYEEPEVPSSKLFFCHCKVAVDPEQPCRRTLMEEPLTTLSIHKFLKLMGEPLVVEVAEDPEKISTTHLQLGLPLIFILSQEETLEADKRIAESVAWQLLGKAGVLLLSRNSVGLEVSSRYNVAIKTIEEDMPFKYLTLKDADEIVALLKNGEHSKPSLDNKEEEIYEEEEEDEGVENENNEQEIQDDEVVESVVKDRKRELPLEHIHTLTEESFLSILAETNHTAVLFYASWEAVSLVVMQSFLEVAAQLKGTPEISLAMVNCWDWPHLCLQENVTQFPIMKMYTKERAWLAYSGMWETKEMMKFIELSRNSCPVRLMTPEEIEEYLSEKTSPYRMVSVLGIFDSSMSEAREAFIEAGRILNGYVTTGIYYEEDATILSHKYNVPLPALLFAKPATQPRNAFQLSQYNTQDIVKIIRRALLETFPEITVENLPDYFQMKKPLLILFSDGDPGEREVEEMKHVAIGEDHRTFIACWLNLKNTPVGRSILKAYFGNSVLPEPLLLWINLHSGGHVFVFPSDQSISETSILAWIEKLKTKQEAPRATLSEKEWKPHLPAYDFLSMMEPTLPEFTIYTQESISIHQEEILGETKAEAAVTKKPTEDSTLEEPKPKKPTGRVLRTAPHLGAKEKQAKHHSEL</sequence>
<reference evidence="7" key="2">
    <citation type="submission" date="2025-09" db="UniProtKB">
        <authorList>
            <consortium name="Ensembl"/>
        </authorList>
    </citation>
    <scope>IDENTIFICATION</scope>
</reference>
<dbReference type="PANTHER" id="PTHR22699">
    <property type="entry name" value="THIOREDOXIN DOMAIN-CONTAINING PROTEIN 16"/>
    <property type="match status" value="1"/>
</dbReference>
<dbReference type="AlphaFoldDB" id="A0A8C6X5M1"/>
<evidence type="ECO:0000259" key="6">
    <source>
        <dbReference type="Pfam" id="PF24510"/>
    </source>
</evidence>
<name>A0A8C6X5M1_NAJNA</name>
<dbReference type="InterPro" id="IPR036249">
    <property type="entry name" value="Thioredoxin-like_sf"/>
</dbReference>
<feature type="transmembrane region" description="Helical" evidence="2">
    <location>
        <begin position="12"/>
        <end position="32"/>
    </location>
</feature>
<evidence type="ECO:0000256" key="2">
    <source>
        <dbReference type="SAM" id="Phobius"/>
    </source>
</evidence>
<dbReference type="PANTHER" id="PTHR22699:SF1">
    <property type="entry name" value="THIOREDOXIN DOMAIN-CONTAINING PROTEIN 16"/>
    <property type="match status" value="1"/>
</dbReference>
<keyword evidence="8" id="KW-1185">Reference proteome</keyword>
<accession>A0A8C6X5M1</accession>
<dbReference type="Gene3D" id="3.40.30.10">
    <property type="entry name" value="Glutaredoxin"/>
    <property type="match status" value="2"/>
</dbReference>
<feature type="domain" description="TXNDC16 third thioredoxin-like" evidence="6">
    <location>
        <begin position="256"/>
        <end position="347"/>
    </location>
</feature>
<dbReference type="SUPFAM" id="SSF52833">
    <property type="entry name" value="Thioredoxin-like"/>
    <property type="match status" value="1"/>
</dbReference>
<evidence type="ECO:0000259" key="4">
    <source>
        <dbReference type="Pfam" id="PF24508"/>
    </source>
</evidence>
<feature type="region of interest" description="Disordered" evidence="1">
    <location>
        <begin position="794"/>
        <end position="841"/>
    </location>
</feature>
<dbReference type="InterPro" id="IPR013766">
    <property type="entry name" value="Thioredoxin_domain"/>
</dbReference>
<dbReference type="Pfam" id="PF24509">
    <property type="entry name" value="TXNDC16_2nd"/>
    <property type="match status" value="1"/>
</dbReference>